<gene>
    <name evidence="2" type="ORF">A0H81_05524</name>
</gene>
<accession>A0A1C7MEJ8</accession>
<organism evidence="2 3">
    <name type="scientific">Grifola frondosa</name>
    <name type="common">Maitake</name>
    <name type="synonym">Polyporus frondosus</name>
    <dbReference type="NCBI Taxonomy" id="5627"/>
    <lineage>
        <taxon>Eukaryota</taxon>
        <taxon>Fungi</taxon>
        <taxon>Dikarya</taxon>
        <taxon>Basidiomycota</taxon>
        <taxon>Agaricomycotina</taxon>
        <taxon>Agaricomycetes</taxon>
        <taxon>Polyporales</taxon>
        <taxon>Grifolaceae</taxon>
        <taxon>Grifola</taxon>
    </lineage>
</organism>
<feature type="region of interest" description="Disordered" evidence="1">
    <location>
        <begin position="1"/>
        <end position="44"/>
    </location>
</feature>
<sequence>MGISPQQPGQAVSAGAATSAAVPSANDLDADDSESSVNGKEPASEDVWMYFRTESYIDYSFRTYTCIIPRIH</sequence>
<dbReference type="EMBL" id="LUGG01000005">
    <property type="protein sequence ID" value="OBZ74816.1"/>
    <property type="molecule type" value="Genomic_DNA"/>
</dbReference>
<comment type="caution">
    <text evidence="2">The sequence shown here is derived from an EMBL/GenBank/DDBJ whole genome shotgun (WGS) entry which is preliminary data.</text>
</comment>
<dbReference type="AlphaFoldDB" id="A0A1C7MEJ8"/>
<evidence type="ECO:0000256" key="1">
    <source>
        <dbReference type="SAM" id="MobiDB-lite"/>
    </source>
</evidence>
<name>A0A1C7MEJ8_GRIFR</name>
<feature type="compositionally biased region" description="Low complexity" evidence="1">
    <location>
        <begin position="11"/>
        <end position="25"/>
    </location>
</feature>
<feature type="compositionally biased region" description="Polar residues" evidence="1">
    <location>
        <begin position="1"/>
        <end position="10"/>
    </location>
</feature>
<reference evidence="2 3" key="1">
    <citation type="submission" date="2016-03" db="EMBL/GenBank/DDBJ databases">
        <title>Whole genome sequencing of Grifola frondosa 9006-11.</title>
        <authorList>
            <person name="Min B."/>
            <person name="Park H."/>
            <person name="Kim J.-G."/>
            <person name="Cho H."/>
            <person name="Oh Y.-L."/>
            <person name="Kong W.-S."/>
            <person name="Choi I.-G."/>
        </authorList>
    </citation>
    <scope>NUCLEOTIDE SEQUENCE [LARGE SCALE GENOMIC DNA]</scope>
    <source>
        <strain evidence="2 3">9006-11</strain>
    </source>
</reference>
<proteinExistence type="predicted"/>
<keyword evidence="3" id="KW-1185">Reference proteome</keyword>
<protein>
    <submittedName>
        <fullName evidence="2">Uncharacterized protein</fullName>
    </submittedName>
</protein>
<evidence type="ECO:0000313" key="3">
    <source>
        <dbReference type="Proteomes" id="UP000092993"/>
    </source>
</evidence>
<dbReference type="Proteomes" id="UP000092993">
    <property type="component" value="Unassembled WGS sequence"/>
</dbReference>
<evidence type="ECO:0000313" key="2">
    <source>
        <dbReference type="EMBL" id="OBZ74816.1"/>
    </source>
</evidence>